<gene>
    <name evidence="5" type="primary">rpl14</name>
</gene>
<dbReference type="Gene3D" id="2.40.150.20">
    <property type="entry name" value="Ribosomal protein L14"/>
    <property type="match status" value="1"/>
</dbReference>
<keyword evidence="5" id="KW-0496">Mitochondrion</keyword>
<dbReference type="InterPro" id="IPR005745">
    <property type="entry name" value="Ribosomal_uL14_bac-type"/>
</dbReference>
<dbReference type="AlphaFoldDB" id="A0A4D6C6X2"/>
<evidence type="ECO:0000256" key="1">
    <source>
        <dbReference type="ARBA" id="ARBA00010745"/>
    </source>
</evidence>
<dbReference type="SUPFAM" id="SSF50193">
    <property type="entry name" value="Ribosomal protein L14"/>
    <property type="match status" value="1"/>
</dbReference>
<proteinExistence type="inferred from homology"/>
<organism evidence="5">
    <name type="scientific">Chloroparvula japonica</name>
    <dbReference type="NCBI Taxonomy" id="1411623"/>
    <lineage>
        <taxon>Eukaryota</taxon>
        <taxon>Viridiplantae</taxon>
        <taxon>Chlorophyta</taxon>
        <taxon>Chloropicophyceae</taxon>
        <taxon>Chloropicales</taxon>
        <taxon>Chloropicaceae</taxon>
        <taxon>Chloroparvula</taxon>
    </lineage>
</organism>
<protein>
    <submittedName>
        <fullName evidence="5">Ribosomal protein L14</fullName>
    </submittedName>
</protein>
<reference evidence="5" key="1">
    <citation type="journal article" date="2019" name="Genome Biol. Evol.">
        <title>Tracing the Evolution of the Plastome and Mitogenome in the Chloropicophyceae Uncovered Convergent tRNA Gene Losses and a Variant Plastid Genetic Code.</title>
        <authorList>
            <person name="Turmel M."/>
            <person name="Dos Santos A.L."/>
            <person name="Otis C."/>
            <person name="Sergerie R."/>
            <person name="Lemieux C."/>
        </authorList>
    </citation>
    <scope>NUCLEOTIDE SEQUENCE</scope>
</reference>
<dbReference type="PANTHER" id="PTHR11761">
    <property type="entry name" value="50S/60S RIBOSOMAL PROTEIN L14/L23"/>
    <property type="match status" value="1"/>
</dbReference>
<accession>A0A4D6C6X2</accession>
<dbReference type="GO" id="GO:0070180">
    <property type="term" value="F:large ribosomal subunit rRNA binding"/>
    <property type="evidence" value="ECO:0007669"/>
    <property type="project" value="TreeGrafter"/>
</dbReference>
<evidence type="ECO:0000256" key="3">
    <source>
        <dbReference type="ARBA" id="ARBA00023274"/>
    </source>
</evidence>
<geneLocation type="mitochondrion" evidence="5"/>
<dbReference type="RefSeq" id="YP_009647109.1">
    <property type="nucleotide sequence ID" value="NC_042601.1"/>
</dbReference>
<dbReference type="EMBL" id="MK086007">
    <property type="protein sequence ID" value="QBX98779.1"/>
    <property type="molecule type" value="Genomic_DNA"/>
</dbReference>
<evidence type="ECO:0000313" key="5">
    <source>
        <dbReference type="EMBL" id="QBX98779.1"/>
    </source>
</evidence>
<dbReference type="NCBIfam" id="TIGR01067">
    <property type="entry name" value="rplN_bact"/>
    <property type="match status" value="1"/>
</dbReference>
<keyword evidence="2 4" id="KW-0689">Ribosomal protein</keyword>
<dbReference type="InterPro" id="IPR036853">
    <property type="entry name" value="Ribosomal_uL14_sf"/>
</dbReference>
<dbReference type="InterPro" id="IPR000218">
    <property type="entry name" value="Ribosomal_uL14"/>
</dbReference>
<evidence type="ECO:0000256" key="2">
    <source>
        <dbReference type="ARBA" id="ARBA00022980"/>
    </source>
</evidence>
<dbReference type="GO" id="GO:0003735">
    <property type="term" value="F:structural constituent of ribosome"/>
    <property type="evidence" value="ECO:0007669"/>
    <property type="project" value="InterPro"/>
</dbReference>
<dbReference type="GeneID" id="40513503"/>
<dbReference type="CDD" id="cd00337">
    <property type="entry name" value="Ribosomal_uL14"/>
    <property type="match status" value="1"/>
</dbReference>
<keyword evidence="3 4" id="KW-0687">Ribonucleoprotein</keyword>
<evidence type="ECO:0000256" key="4">
    <source>
        <dbReference type="RuleBase" id="RU003949"/>
    </source>
</evidence>
<sequence>MLVPGSVAKVCDNSGATSLKCIRVVNGSYAGVGDTIVGVVQSCSPNSKYPKGTVQRAVVFNTKKSLRRYDGSSVRFDANTVALINPQGNPLGTRVFGPACHDLRKKGHTKLVSLAKNVI</sequence>
<dbReference type="Pfam" id="PF00238">
    <property type="entry name" value="Ribosomal_L14"/>
    <property type="match status" value="1"/>
</dbReference>
<dbReference type="GO" id="GO:0006412">
    <property type="term" value="P:translation"/>
    <property type="evidence" value="ECO:0007669"/>
    <property type="project" value="InterPro"/>
</dbReference>
<comment type="similarity">
    <text evidence="1 4">Belongs to the universal ribosomal protein uL14 family.</text>
</comment>
<name>A0A4D6C6X2_9CHLO</name>
<dbReference type="SMART" id="SM01374">
    <property type="entry name" value="Ribosomal_L14"/>
    <property type="match status" value="1"/>
</dbReference>
<dbReference type="PANTHER" id="PTHR11761:SF3">
    <property type="entry name" value="LARGE RIBOSOMAL SUBUNIT PROTEIN UL14M"/>
    <property type="match status" value="1"/>
</dbReference>
<dbReference type="HAMAP" id="MF_01367">
    <property type="entry name" value="Ribosomal_uL14"/>
    <property type="match status" value="1"/>
</dbReference>
<dbReference type="GO" id="GO:0005762">
    <property type="term" value="C:mitochondrial large ribosomal subunit"/>
    <property type="evidence" value="ECO:0007669"/>
    <property type="project" value="TreeGrafter"/>
</dbReference>